<proteinExistence type="inferred from homology"/>
<keyword evidence="8" id="KW-0148">Chlorophyll</keyword>
<evidence type="ECO:0000256" key="5">
    <source>
        <dbReference type="ARBA" id="ARBA00022531"/>
    </source>
</evidence>
<feature type="binding site" evidence="8">
    <location>
        <position position="69"/>
    </location>
    <ligand>
        <name>chlorophyll a</name>
        <dbReference type="ChEBI" id="CHEBI:58416"/>
        <label>1</label>
    </ligand>
</feature>
<evidence type="ECO:0000256" key="6">
    <source>
        <dbReference type="ARBA" id="ARBA00022640"/>
    </source>
</evidence>
<dbReference type="AlphaFoldDB" id="A0A6S8UZ87"/>
<dbReference type="GO" id="GO:0016020">
    <property type="term" value="C:membrane"/>
    <property type="evidence" value="ECO:0007669"/>
    <property type="project" value="InterPro"/>
</dbReference>
<keyword evidence="7" id="KW-0437">Light-harvesting polypeptide</keyword>
<dbReference type="EMBL" id="HBIO01014006">
    <property type="protein sequence ID" value="CAE0465999.1"/>
    <property type="molecule type" value="Transcribed_RNA"/>
</dbReference>
<feature type="binding site" evidence="8">
    <location>
        <position position="66"/>
    </location>
    <ligand>
        <name>chlorophyll a</name>
        <dbReference type="ChEBI" id="CHEBI:58416"/>
        <label>1</label>
    </ligand>
</feature>
<protein>
    <recommendedName>
        <fullName evidence="12">Plastid light harvesting protein</fullName>
    </recommendedName>
</protein>
<evidence type="ECO:0000313" key="10">
    <source>
        <dbReference type="EMBL" id="CAE0465996.1"/>
    </source>
</evidence>
<reference evidence="10" key="1">
    <citation type="submission" date="2021-01" db="EMBL/GenBank/DDBJ databases">
        <authorList>
            <person name="Corre E."/>
            <person name="Pelletier E."/>
            <person name="Niang G."/>
            <person name="Scheremetjew M."/>
            <person name="Finn R."/>
            <person name="Kale V."/>
            <person name="Holt S."/>
            <person name="Cochrane G."/>
            <person name="Meng A."/>
            <person name="Brown T."/>
            <person name="Cohen L."/>
        </authorList>
    </citation>
    <scope>NUCLEOTIDE SEQUENCE</scope>
    <source>
        <strain evidence="10">MM31A-1</strain>
    </source>
</reference>
<feature type="binding site" evidence="8">
    <location>
        <position position="170"/>
    </location>
    <ligand>
        <name>chlorophyll a</name>
        <dbReference type="ChEBI" id="CHEBI:58416"/>
        <label>1</label>
    </ligand>
</feature>
<keyword evidence="6" id="KW-0934">Plastid</keyword>
<keyword evidence="8" id="KW-0157">Chromophore</keyword>
<comment type="similarity">
    <text evidence="3">Belongs to the fucoxanthin chlorophyll protein family.</text>
</comment>
<feature type="signal peptide" evidence="9">
    <location>
        <begin position="1"/>
        <end position="16"/>
    </location>
</feature>
<dbReference type="EMBL" id="HBIO01014003">
    <property type="protein sequence ID" value="CAE0465996.1"/>
    <property type="molecule type" value="Transcribed_RNA"/>
</dbReference>
<comment type="function">
    <text evidence="1">The light-harvesting complex (LHC) functions as a light receptor, it captures and delivers excitation energy to photosystems with which it is closely associated. Energy is transferred from the carotenoid and chlorophyll C (or B) to chlorophyll A and the photosynthetic reaction centers where it is used to synthesize ATP and reducing power.</text>
</comment>
<dbReference type="InterPro" id="IPR001344">
    <property type="entry name" value="Chloro_AB-bd_pln"/>
</dbReference>
<evidence type="ECO:0000313" key="11">
    <source>
        <dbReference type="EMBL" id="CAE0465999.1"/>
    </source>
</evidence>
<feature type="binding site" description="axial binding residue" evidence="8">
    <location>
        <position position="130"/>
    </location>
    <ligand>
        <name>chlorophyll b</name>
        <dbReference type="ChEBI" id="CHEBI:61721"/>
        <label>1</label>
    </ligand>
    <ligandPart>
        <name>Mg</name>
        <dbReference type="ChEBI" id="CHEBI:25107"/>
    </ligandPart>
</feature>
<feature type="binding site" description="axial binding residue" evidence="8">
    <location>
        <position position="139"/>
    </location>
    <ligand>
        <name>chlorophyll b</name>
        <dbReference type="ChEBI" id="CHEBI:61721"/>
        <label>1</label>
    </ligand>
    <ligandPart>
        <name>Mg</name>
        <dbReference type="ChEBI" id="CHEBI:25107"/>
    </ligandPart>
</feature>
<evidence type="ECO:0000256" key="8">
    <source>
        <dbReference type="PIRSR" id="PIRSR601344-1"/>
    </source>
</evidence>
<gene>
    <name evidence="10" type="ORF">CDEB00056_LOCUS10848</name>
    <name evidence="11" type="ORF">CDEB00056_LOCUS10851</name>
</gene>
<accession>A0A6S8UZ87</accession>
<dbReference type="GO" id="GO:0009765">
    <property type="term" value="P:photosynthesis, light harvesting"/>
    <property type="evidence" value="ECO:0007669"/>
    <property type="project" value="InterPro"/>
</dbReference>
<dbReference type="SUPFAM" id="SSF103511">
    <property type="entry name" value="Chlorophyll a-b binding protein"/>
    <property type="match status" value="1"/>
</dbReference>
<feature type="binding site" description="axial binding residue" evidence="8">
    <location>
        <position position="71"/>
    </location>
    <ligand>
        <name>chlorophyll b</name>
        <dbReference type="ChEBI" id="CHEBI:61721"/>
        <label>1</label>
    </ligand>
    <ligandPart>
        <name>Mg</name>
        <dbReference type="ChEBI" id="CHEBI:25107"/>
    </ligandPart>
</feature>
<feature type="binding site" evidence="8">
    <location>
        <position position="167"/>
    </location>
    <ligand>
        <name>chlorophyll a</name>
        <dbReference type="ChEBI" id="CHEBI:58416"/>
        <label>1</label>
    </ligand>
</feature>
<dbReference type="InterPro" id="IPR022796">
    <property type="entry name" value="Chloroa_b-bind"/>
</dbReference>
<dbReference type="Pfam" id="PF00504">
    <property type="entry name" value="Chloroa_b-bind"/>
    <property type="match status" value="1"/>
</dbReference>
<dbReference type="Gene3D" id="1.10.3460.10">
    <property type="entry name" value="Chlorophyll a/b binding protein domain"/>
    <property type="match status" value="1"/>
</dbReference>
<keyword evidence="4" id="KW-0150">Chloroplast</keyword>
<dbReference type="GO" id="GO:0030076">
    <property type="term" value="C:light-harvesting complex"/>
    <property type="evidence" value="ECO:0007669"/>
    <property type="project" value="UniProtKB-KW"/>
</dbReference>
<evidence type="ECO:0000256" key="9">
    <source>
        <dbReference type="SAM" id="SignalP"/>
    </source>
</evidence>
<evidence type="ECO:0000256" key="4">
    <source>
        <dbReference type="ARBA" id="ARBA00022528"/>
    </source>
</evidence>
<feature type="chain" id="PRO_5036191510" description="Plastid light harvesting protein" evidence="9">
    <location>
        <begin position="17"/>
        <end position="211"/>
    </location>
</feature>
<keyword evidence="9" id="KW-0732">Signal</keyword>
<name>A0A6S8UZ87_9STRA</name>
<comment type="subcellular location">
    <subcellularLocation>
        <location evidence="2">Plastid</location>
        <location evidence="2">Chloroplast</location>
    </subcellularLocation>
</comment>
<evidence type="ECO:0000256" key="1">
    <source>
        <dbReference type="ARBA" id="ARBA00004022"/>
    </source>
</evidence>
<dbReference type="GO" id="GO:0009507">
    <property type="term" value="C:chloroplast"/>
    <property type="evidence" value="ECO:0007669"/>
    <property type="project" value="UniProtKB-SubCell"/>
</dbReference>
<sequence>MIKATLLAAMIGSAAAFAPAQQTQATTGLAASELDDGIGAVAPLGYFDPLGYISDEETFTRYRAVERKHGRIAMMAMLGTFVHNNGWTFDGYLSPSTGLKFSDIDSGINGLFQVPAAGLAQIILFCGFVELTWWPASDLSGDYGVRLGTLNDWEEQPSKYYRQKNAELNNGRAAMMGIMGNMVAEVLTGQTMYEQYSAGHISPFGDGSGVF</sequence>
<evidence type="ECO:0000256" key="2">
    <source>
        <dbReference type="ARBA" id="ARBA00004229"/>
    </source>
</evidence>
<evidence type="ECO:0000256" key="7">
    <source>
        <dbReference type="ARBA" id="ARBA00023243"/>
    </source>
</evidence>
<organism evidence="10">
    <name type="scientific">Chaetoceros debilis</name>
    <dbReference type="NCBI Taxonomy" id="122233"/>
    <lineage>
        <taxon>Eukaryota</taxon>
        <taxon>Sar</taxon>
        <taxon>Stramenopiles</taxon>
        <taxon>Ochrophyta</taxon>
        <taxon>Bacillariophyta</taxon>
        <taxon>Coscinodiscophyceae</taxon>
        <taxon>Chaetocerotophycidae</taxon>
        <taxon>Chaetocerotales</taxon>
        <taxon>Chaetocerotaceae</taxon>
        <taxon>Chaetoceros</taxon>
    </lineage>
</organism>
<keyword evidence="5" id="KW-0602">Photosynthesis</keyword>
<feature type="binding site" evidence="8">
    <location>
        <position position="172"/>
    </location>
    <ligand>
        <name>chlorophyll a</name>
        <dbReference type="ChEBI" id="CHEBI:58416"/>
        <label>1</label>
    </ligand>
</feature>
<evidence type="ECO:0008006" key="12">
    <source>
        <dbReference type="Google" id="ProtNLM"/>
    </source>
</evidence>
<dbReference type="PANTHER" id="PTHR21649">
    <property type="entry name" value="CHLOROPHYLL A/B BINDING PROTEIN"/>
    <property type="match status" value="1"/>
</dbReference>
<evidence type="ECO:0000256" key="3">
    <source>
        <dbReference type="ARBA" id="ARBA00005933"/>
    </source>
</evidence>
<dbReference type="GO" id="GO:0016168">
    <property type="term" value="F:chlorophyll binding"/>
    <property type="evidence" value="ECO:0007669"/>
    <property type="project" value="UniProtKB-KW"/>
</dbReference>